<dbReference type="NCBIfam" id="NF008218">
    <property type="entry name" value="PRK10985.1"/>
    <property type="match status" value="1"/>
</dbReference>
<keyword evidence="4" id="KW-0378">Hydrolase</keyword>
<dbReference type="RefSeq" id="WP_008335948.1">
    <property type="nucleotide sequence ID" value="NZ_AFRZ01000001.1"/>
</dbReference>
<dbReference type="STRING" id="929558.SMGD1_1258"/>
<feature type="active site" description="Charge relay system" evidence="2">
    <location>
        <position position="269"/>
    </location>
</feature>
<dbReference type="PIRSF" id="PIRSF005211">
    <property type="entry name" value="Ab_hydro_YheT"/>
    <property type="match status" value="1"/>
</dbReference>
<comment type="similarity">
    <text evidence="1">Belongs to the AB hydrolase superfamily. AB hydrolase 4 family.</text>
</comment>
<feature type="domain" description="AB hydrolase-1" evidence="3">
    <location>
        <begin position="60"/>
        <end position="303"/>
    </location>
</feature>
<organism evidence="4 5">
    <name type="scientific">Sulfurimonas gotlandica (strain DSM 19862 / JCM 16533 / GD1)</name>
    <dbReference type="NCBI Taxonomy" id="929558"/>
    <lineage>
        <taxon>Bacteria</taxon>
        <taxon>Pseudomonadati</taxon>
        <taxon>Campylobacterota</taxon>
        <taxon>Epsilonproteobacteria</taxon>
        <taxon>Campylobacterales</taxon>
        <taxon>Sulfurimonadaceae</taxon>
        <taxon>Sulfurimonas</taxon>
    </lineage>
</organism>
<dbReference type="Pfam" id="PF00561">
    <property type="entry name" value="Abhydrolase_1"/>
    <property type="match status" value="1"/>
</dbReference>
<dbReference type="AlphaFoldDB" id="B6BGZ8"/>
<dbReference type="InterPro" id="IPR050960">
    <property type="entry name" value="AB_hydrolase_4_sf"/>
</dbReference>
<proteinExistence type="inferred from homology"/>
<dbReference type="EMBL" id="AFRZ01000001">
    <property type="protein sequence ID" value="EHP29782.1"/>
    <property type="molecule type" value="Genomic_DNA"/>
</dbReference>
<sequence>MSNLFTPNFLLKNRHVQTLYASIFRKIPNHTFDIEKFELSDGDFIECYWYNKRDITNSKPIVLLFHGLTGSYKSPYILGTMRELDKNGYDSVVVHFRSSSGVMNIKANSYHSGKTDDAMEFIKSLQNRYTDSKIFAVGYSLGGNVLLKLLGETADASPITAAVSVSAPLQLDVCSNQMSRGFSRVYQHLLLKDLNRSLEQKYKTHDMKSLINLEKKDVKKLSTFWEFDDAYTAPIHGFASAQDYYTKSSSKQFLKHIKTNTLLIHSIDDPFTTPEILPKEDEISPYVKLEIYQNGGHVGFLEGTPLKPKYWLEERIINYFHEYV</sequence>
<dbReference type="SUPFAM" id="SSF53474">
    <property type="entry name" value="alpha/beta-Hydrolases"/>
    <property type="match status" value="1"/>
</dbReference>
<dbReference type="PANTHER" id="PTHR10794">
    <property type="entry name" value="ABHYDROLASE DOMAIN-CONTAINING PROTEIN"/>
    <property type="match status" value="1"/>
</dbReference>
<dbReference type="ESTHER" id="9prot-b6bgz8">
    <property type="family name" value="abh_upf0017"/>
</dbReference>
<comment type="caution">
    <text evidence="4">The sequence shown here is derived from an EMBL/GenBank/DDBJ whole genome shotgun (WGS) entry which is preliminary data.</text>
</comment>
<gene>
    <name evidence="4" type="ORF">SMGD1_1258</name>
</gene>
<name>B6BGZ8_SULGG</name>
<evidence type="ECO:0000313" key="4">
    <source>
        <dbReference type="EMBL" id="EHP29782.1"/>
    </source>
</evidence>
<dbReference type="InterPro" id="IPR012020">
    <property type="entry name" value="ABHD4"/>
</dbReference>
<feature type="active site" description="Charge relay system" evidence="2">
    <location>
        <position position="297"/>
    </location>
</feature>
<protein>
    <submittedName>
        <fullName evidence="4">Hydrolase, alpha/beta fold family</fullName>
    </submittedName>
</protein>
<keyword evidence="5" id="KW-1185">Reference proteome</keyword>
<evidence type="ECO:0000256" key="1">
    <source>
        <dbReference type="ARBA" id="ARBA00010884"/>
    </source>
</evidence>
<reference evidence="4 5" key="1">
    <citation type="journal article" date="2012" name="Proc. Natl. Acad. Sci. U.S.A.">
        <title>Genome and physiology of a model Epsilonproteobacterium responsible for sulfide detoxification in marine oxygen depletion zones.</title>
        <authorList>
            <person name="Grote J."/>
            <person name="Schott T."/>
            <person name="Bruckner C.G."/>
            <person name="Glockner F.O."/>
            <person name="Jost G."/>
            <person name="Teeling H."/>
            <person name="Labrenz M."/>
            <person name="Jurgens K."/>
        </authorList>
    </citation>
    <scope>NUCLEOTIDE SEQUENCE [LARGE SCALE GENOMIC DNA]</scope>
    <source>
        <strain evidence="4 5">GD1</strain>
    </source>
</reference>
<dbReference type="HOGENOM" id="CLU_032487_0_0_7"/>
<accession>H1FRP6</accession>
<dbReference type="OrthoDB" id="332676at2"/>
<evidence type="ECO:0000259" key="3">
    <source>
        <dbReference type="Pfam" id="PF00561"/>
    </source>
</evidence>
<dbReference type="GO" id="GO:0047372">
    <property type="term" value="F:monoacylglycerol lipase activity"/>
    <property type="evidence" value="ECO:0007669"/>
    <property type="project" value="TreeGrafter"/>
</dbReference>
<evidence type="ECO:0000256" key="2">
    <source>
        <dbReference type="PIRSR" id="PIRSR005211-1"/>
    </source>
</evidence>
<dbReference type="PANTHER" id="PTHR10794:SF94">
    <property type="entry name" value="ESTERASE YHET-RELATED"/>
    <property type="match status" value="1"/>
</dbReference>
<dbReference type="eggNOG" id="COG0429">
    <property type="taxonomic scope" value="Bacteria"/>
</dbReference>
<dbReference type="Gene3D" id="3.40.50.1820">
    <property type="entry name" value="alpha/beta hydrolase"/>
    <property type="match status" value="1"/>
</dbReference>
<accession>B6BGZ8</accession>
<dbReference type="InterPro" id="IPR000073">
    <property type="entry name" value="AB_hydrolase_1"/>
</dbReference>
<dbReference type="Proteomes" id="UP000006431">
    <property type="component" value="Unassembled WGS sequence"/>
</dbReference>
<dbReference type="PATRIC" id="fig|929558.5.peg.1250"/>
<feature type="active site" description="Charge relay system" evidence="2">
    <location>
        <position position="140"/>
    </location>
</feature>
<dbReference type="InterPro" id="IPR029058">
    <property type="entry name" value="AB_hydrolase_fold"/>
</dbReference>
<dbReference type="GO" id="GO:0034338">
    <property type="term" value="F:short-chain carboxylesterase activity"/>
    <property type="evidence" value="ECO:0007669"/>
    <property type="project" value="TreeGrafter"/>
</dbReference>
<evidence type="ECO:0000313" key="5">
    <source>
        <dbReference type="Proteomes" id="UP000006431"/>
    </source>
</evidence>